<dbReference type="Gene3D" id="1.10.390.10">
    <property type="entry name" value="Neutral Protease Domain 2"/>
    <property type="match status" value="1"/>
</dbReference>
<feature type="signal peptide" evidence="1">
    <location>
        <begin position="1"/>
        <end position="24"/>
    </location>
</feature>
<dbReference type="Pfam" id="PF01433">
    <property type="entry name" value="Peptidase_M1"/>
    <property type="match status" value="1"/>
</dbReference>
<keyword evidence="4" id="KW-1185">Reference proteome</keyword>
<proteinExistence type="predicted"/>
<protein>
    <recommendedName>
        <fullName evidence="2">Peptidase M1 membrane alanine aminopeptidase domain-containing protein</fullName>
    </recommendedName>
</protein>
<name>A0ABM8DNB3_9BACT</name>
<evidence type="ECO:0000256" key="1">
    <source>
        <dbReference type="SAM" id="SignalP"/>
    </source>
</evidence>
<dbReference type="EMBL" id="AP027079">
    <property type="protein sequence ID" value="BDU68455.1"/>
    <property type="molecule type" value="Genomic_DNA"/>
</dbReference>
<dbReference type="PANTHER" id="PTHR11533:SF174">
    <property type="entry name" value="PUROMYCIN-SENSITIVE AMINOPEPTIDASE-RELATED"/>
    <property type="match status" value="1"/>
</dbReference>
<dbReference type="Proteomes" id="UP001242010">
    <property type="component" value="Chromosome"/>
</dbReference>
<gene>
    <name evidence="3" type="ORF">GETHOR_05560</name>
</gene>
<dbReference type="SUPFAM" id="SSF55486">
    <property type="entry name" value="Metalloproteases ('zincins'), catalytic domain"/>
    <property type="match status" value="1"/>
</dbReference>
<feature type="chain" id="PRO_5046176173" description="Peptidase M1 membrane alanine aminopeptidase domain-containing protein" evidence="1">
    <location>
        <begin position="25"/>
        <end position="684"/>
    </location>
</feature>
<dbReference type="InterPro" id="IPR050344">
    <property type="entry name" value="Peptidase_M1_aminopeptidases"/>
</dbReference>
<evidence type="ECO:0000313" key="4">
    <source>
        <dbReference type="Proteomes" id="UP001242010"/>
    </source>
</evidence>
<dbReference type="InterPro" id="IPR027268">
    <property type="entry name" value="Peptidase_M4/M1_CTD_sf"/>
</dbReference>
<dbReference type="InterPro" id="IPR014782">
    <property type="entry name" value="Peptidase_M1_dom"/>
</dbReference>
<reference evidence="4" key="1">
    <citation type="journal article" date="2023" name="Int. J. Syst. Evol. Microbiol.">
        <title>Mesoterricola silvestris gen. nov., sp. nov., Mesoterricola sediminis sp. nov., Geothrix oryzae sp. nov., Geothrix edaphica sp. nov., Geothrix rubra sp. nov., and Geothrix limicola sp. nov., six novel members of Acidobacteriota isolated from soils.</title>
        <authorList>
            <person name="Itoh H."/>
            <person name="Sugisawa Y."/>
            <person name="Mise K."/>
            <person name="Xu Z."/>
            <person name="Kuniyasu M."/>
            <person name="Ushijima N."/>
            <person name="Kawano K."/>
            <person name="Kobayashi E."/>
            <person name="Shiratori Y."/>
            <person name="Masuda Y."/>
            <person name="Senoo K."/>
        </authorList>
    </citation>
    <scope>NUCLEOTIDE SEQUENCE [LARGE SCALE GENOMIC DNA]</scope>
    <source>
        <strain evidence="4">Red222</strain>
    </source>
</reference>
<evidence type="ECO:0000313" key="3">
    <source>
        <dbReference type="EMBL" id="BDU68455.1"/>
    </source>
</evidence>
<keyword evidence="1" id="KW-0732">Signal</keyword>
<sequence>MRILPSLRLALSLCLAGLSTAAIATDAPIPSDLGRRVSLYTAQPTLGESLAVKNWELPVGRMTFNMASGTVVPLVSQGRTLGFHFKGKGSFRYRSEEPLERSVFASNHKHNLEKHASKAILSEVNGQQVLTEEIRSFTLWQAGLNLAFPAGSAAEVPRDSFAADWTYFQREGLGDRGQDFAIHLANTPKATLVRAEITGADSPFIYILDQGGAQREWLWATADPYRPAIYDGLRRILLSEQPIGWTWKAPLAPLLNLTAVDIDMKAGKGGADLKVTETLAAGDEGLAVLSLNLYDLVDRAYKRGIYKVSRVLDAEGRSLAFHHRNDTLLVQLDHPHPAGQPFTLTFEYGGPILLRPGGDNYWELGVEPWFPQPDMEGQAYTVHALIQTPKDDVPVAPGRTLRRIQSEAGNLLEVRIDKPVQFFSMFAGAYSLVEDTKDGLTIRVATYGNKGGSMQKRLIDIARQTIGFYEDLFEAFPFPEFDIIQVNSLGYGQAPPGMMIITNEAFDSKMDTISSFFTKGINQRFAHEIAHQYWGHLVKMPSSEEQWITESFANYASALAMRSMKNQGTSAYEGLLSRWRNQASAYAGSGTIPFANRLRWLDDPRGSFMARTSLLYEKGALILAAMHKEMGDKAFAIFMKSIIANFRWKTVTTASVEQVATMAGRKDFSPLFRDCYWGTQMPPH</sequence>
<organism evidence="3 4">
    <name type="scientific">Geothrix oryzae</name>
    <dbReference type="NCBI Taxonomy" id="2927975"/>
    <lineage>
        <taxon>Bacteria</taxon>
        <taxon>Pseudomonadati</taxon>
        <taxon>Acidobacteriota</taxon>
        <taxon>Holophagae</taxon>
        <taxon>Holophagales</taxon>
        <taxon>Holophagaceae</taxon>
        <taxon>Geothrix</taxon>
    </lineage>
</organism>
<feature type="domain" description="Peptidase M1 membrane alanine aminopeptidase" evidence="2">
    <location>
        <begin position="460"/>
        <end position="658"/>
    </location>
</feature>
<dbReference type="PANTHER" id="PTHR11533">
    <property type="entry name" value="PROTEASE M1 ZINC METALLOPROTEASE"/>
    <property type="match status" value="1"/>
</dbReference>
<dbReference type="RefSeq" id="WP_286355092.1">
    <property type="nucleotide sequence ID" value="NZ_AP027079.1"/>
</dbReference>
<accession>A0ABM8DNB3</accession>
<evidence type="ECO:0000259" key="2">
    <source>
        <dbReference type="Pfam" id="PF01433"/>
    </source>
</evidence>